<dbReference type="InterPro" id="IPR035897">
    <property type="entry name" value="Toll_tir_struct_dom_sf"/>
</dbReference>
<evidence type="ECO:0000256" key="1">
    <source>
        <dbReference type="ARBA" id="ARBA00022614"/>
    </source>
</evidence>
<keyword evidence="7" id="KW-1185">Reference proteome</keyword>
<dbReference type="Pfam" id="PF07725">
    <property type="entry name" value="LRR_3"/>
    <property type="match status" value="1"/>
</dbReference>
<dbReference type="Gene3D" id="1.10.8.430">
    <property type="entry name" value="Helical domain of apoptotic protease-activating factors"/>
    <property type="match status" value="1"/>
</dbReference>
<keyword evidence="1" id="KW-0433">Leucine-rich repeat</keyword>
<dbReference type="InterPro" id="IPR027417">
    <property type="entry name" value="P-loop_NTPase"/>
</dbReference>
<dbReference type="SUPFAM" id="SSF46785">
    <property type="entry name" value="Winged helix' DNA-binding domain"/>
    <property type="match status" value="1"/>
</dbReference>
<keyword evidence="3" id="KW-0611">Plant defense</keyword>
<dbReference type="InterPro" id="IPR011713">
    <property type="entry name" value="Leu-rich_rpt_3"/>
</dbReference>
<dbReference type="Pfam" id="PF23282">
    <property type="entry name" value="WHD_ROQ1"/>
    <property type="match status" value="1"/>
</dbReference>
<dbReference type="InterPro" id="IPR058192">
    <property type="entry name" value="WHD_ROQ1-like"/>
</dbReference>
<keyword evidence="4" id="KW-0520">NAD</keyword>
<dbReference type="GO" id="GO:0007165">
    <property type="term" value="P:signal transduction"/>
    <property type="evidence" value="ECO:0007669"/>
    <property type="project" value="InterPro"/>
</dbReference>
<dbReference type="Gene3D" id="3.80.10.10">
    <property type="entry name" value="Ribonuclease Inhibitor"/>
    <property type="match status" value="1"/>
</dbReference>
<dbReference type="PANTHER" id="PTHR11017">
    <property type="entry name" value="LEUCINE-RICH REPEAT-CONTAINING PROTEIN"/>
    <property type="match status" value="1"/>
</dbReference>
<dbReference type="EMBL" id="JAWXYG010000001">
    <property type="protein sequence ID" value="KAK4286066.1"/>
    <property type="molecule type" value="Genomic_DNA"/>
</dbReference>
<dbReference type="InterPro" id="IPR000157">
    <property type="entry name" value="TIR_dom"/>
</dbReference>
<dbReference type="SUPFAM" id="SSF52058">
    <property type="entry name" value="L domain-like"/>
    <property type="match status" value="1"/>
</dbReference>
<dbReference type="PROSITE" id="PS50104">
    <property type="entry name" value="TIR"/>
    <property type="match status" value="1"/>
</dbReference>
<evidence type="ECO:0000259" key="5">
    <source>
        <dbReference type="PROSITE" id="PS50104"/>
    </source>
</evidence>
<dbReference type="InterPro" id="IPR032675">
    <property type="entry name" value="LRR_dom_sf"/>
</dbReference>
<dbReference type="SUPFAM" id="SSF52200">
    <property type="entry name" value="Toll/Interleukin receptor TIR domain"/>
    <property type="match status" value="1"/>
</dbReference>
<evidence type="ECO:0000256" key="3">
    <source>
        <dbReference type="ARBA" id="ARBA00022821"/>
    </source>
</evidence>
<dbReference type="Gene3D" id="3.40.50.10140">
    <property type="entry name" value="Toll/interleukin-1 receptor homology (TIR) domain"/>
    <property type="match status" value="1"/>
</dbReference>
<dbReference type="InterPro" id="IPR002182">
    <property type="entry name" value="NB-ARC"/>
</dbReference>
<dbReference type="PANTHER" id="PTHR11017:SF570">
    <property type="entry name" value="DISEASE RESISTANCE PROTEIN (TIR-NBS CLASS)-RELATED"/>
    <property type="match status" value="1"/>
</dbReference>
<dbReference type="InterPro" id="IPR044974">
    <property type="entry name" value="Disease_R_plants"/>
</dbReference>
<dbReference type="SMART" id="SM00255">
    <property type="entry name" value="TIR"/>
    <property type="match status" value="1"/>
</dbReference>
<evidence type="ECO:0000256" key="2">
    <source>
        <dbReference type="ARBA" id="ARBA00022737"/>
    </source>
</evidence>
<dbReference type="PRINTS" id="PR00364">
    <property type="entry name" value="DISEASERSIST"/>
</dbReference>
<reference evidence="6" key="1">
    <citation type="submission" date="2023-10" db="EMBL/GenBank/DDBJ databases">
        <title>Chromosome-level genome of the transformable northern wattle, Acacia crassicarpa.</title>
        <authorList>
            <person name="Massaro I."/>
            <person name="Sinha N.R."/>
            <person name="Poethig S."/>
            <person name="Leichty A.R."/>
        </authorList>
    </citation>
    <scope>NUCLEOTIDE SEQUENCE</scope>
    <source>
        <strain evidence="6">Acra3RX</strain>
        <tissue evidence="6">Leaf</tissue>
    </source>
</reference>
<accession>A0AAE1NCG3</accession>
<sequence>MNYPIFPGSSSSRRTWKYEVFLSFRGEDTRNSFAGHLFSALQRKGIFTFKDDQRLEKGEAIKPELLKAIEQSRISYVVFSQNYAESSWCLDELAKISEGISEPGYFIVPIFFDADPSDVRRQSGKFKEFFDKHEREFSDNIDKVQRWRIALTQVGSLAGYDVRAKSESDIIDEIVTDAIRKLGHRFSSLADDLVGMQPRAEAFENLLDLESEDVRKVGMWGMPGVGKTTLAAVVYDRISHRFDACCLLLDVSKVHKGPGLVRLQKQLLRETLQEDIEIWEDHRGTNLISTRLHHLKTLILVDNVDHADQLEKLVGKSTWFGPGSRIIITTRDKHILTRHGVDEVYEVKLLNEDEALQLLCRRAFKQDDPLSDFKGMTHSLLQYAKALPLVIKVLGSFMYGLEKSEWIDQLERLKENPDQEVMGVLETSFVRLEKKDRDIFIDIACFFKGADENYVTKILEHCGFNPKIGIRVLRDRSLLNTVNGTFWMHDMLQELGWKFAKGEFPDEPAKWSRLWSYKDIQTVKTGTEKVEAIVLNPDDLQETPLKAEALSQMSRLRLIIFPNNVKFSGNLNNLSNELRVLSWHKFPFSSLPSSFEPEKLVELIMPDSNVKQLWEGKKRLPKLRNMDLRGSKSLIKTPNVKGVENLEKLDLEGCSGLLQVDSSVGDLKSITFLNLRNCDHLISIPNTLFLLTSLEILNLAGCSRLAKWLNFEGPR</sequence>
<dbReference type="Pfam" id="PF00931">
    <property type="entry name" value="NB-ARC"/>
    <property type="match status" value="1"/>
</dbReference>
<organism evidence="6 7">
    <name type="scientific">Acacia crassicarpa</name>
    <name type="common">northern wattle</name>
    <dbReference type="NCBI Taxonomy" id="499986"/>
    <lineage>
        <taxon>Eukaryota</taxon>
        <taxon>Viridiplantae</taxon>
        <taxon>Streptophyta</taxon>
        <taxon>Embryophyta</taxon>
        <taxon>Tracheophyta</taxon>
        <taxon>Spermatophyta</taxon>
        <taxon>Magnoliopsida</taxon>
        <taxon>eudicotyledons</taxon>
        <taxon>Gunneridae</taxon>
        <taxon>Pentapetalae</taxon>
        <taxon>rosids</taxon>
        <taxon>fabids</taxon>
        <taxon>Fabales</taxon>
        <taxon>Fabaceae</taxon>
        <taxon>Caesalpinioideae</taxon>
        <taxon>mimosoid clade</taxon>
        <taxon>Acacieae</taxon>
        <taxon>Acacia</taxon>
    </lineage>
</organism>
<comment type="caution">
    <text evidence="6">The sequence shown here is derived from an EMBL/GenBank/DDBJ whole genome shotgun (WGS) entry which is preliminary data.</text>
</comment>
<feature type="domain" description="TIR" evidence="5">
    <location>
        <begin position="16"/>
        <end position="182"/>
    </location>
</feature>
<dbReference type="InterPro" id="IPR036390">
    <property type="entry name" value="WH_DNA-bd_sf"/>
</dbReference>
<keyword evidence="2" id="KW-0677">Repeat</keyword>
<gene>
    <name evidence="6" type="ORF">QN277_002677</name>
</gene>
<protein>
    <recommendedName>
        <fullName evidence="5">TIR domain-containing protein</fullName>
    </recommendedName>
</protein>
<dbReference type="GO" id="GO:0006952">
    <property type="term" value="P:defense response"/>
    <property type="evidence" value="ECO:0007669"/>
    <property type="project" value="UniProtKB-KW"/>
</dbReference>
<dbReference type="FunFam" id="3.40.50.10140:FF:000007">
    <property type="entry name" value="Disease resistance protein (TIR-NBS-LRR class)"/>
    <property type="match status" value="1"/>
</dbReference>
<dbReference type="AlphaFoldDB" id="A0AAE1NCG3"/>
<proteinExistence type="predicted"/>
<evidence type="ECO:0000256" key="4">
    <source>
        <dbReference type="ARBA" id="ARBA00023027"/>
    </source>
</evidence>
<dbReference type="GO" id="GO:0043531">
    <property type="term" value="F:ADP binding"/>
    <property type="evidence" value="ECO:0007669"/>
    <property type="project" value="InterPro"/>
</dbReference>
<dbReference type="Proteomes" id="UP001293593">
    <property type="component" value="Unassembled WGS sequence"/>
</dbReference>
<evidence type="ECO:0000313" key="7">
    <source>
        <dbReference type="Proteomes" id="UP001293593"/>
    </source>
</evidence>
<dbReference type="SUPFAM" id="SSF52540">
    <property type="entry name" value="P-loop containing nucleoside triphosphate hydrolases"/>
    <property type="match status" value="1"/>
</dbReference>
<evidence type="ECO:0000313" key="6">
    <source>
        <dbReference type="EMBL" id="KAK4286066.1"/>
    </source>
</evidence>
<name>A0AAE1NCG3_9FABA</name>
<dbReference type="Gene3D" id="3.40.50.300">
    <property type="entry name" value="P-loop containing nucleotide triphosphate hydrolases"/>
    <property type="match status" value="1"/>
</dbReference>
<dbReference type="InterPro" id="IPR042197">
    <property type="entry name" value="Apaf_helical"/>
</dbReference>
<dbReference type="Pfam" id="PF01582">
    <property type="entry name" value="TIR"/>
    <property type="match status" value="1"/>
</dbReference>